<protein>
    <submittedName>
        <fullName evidence="3">Uncharacterized protein</fullName>
    </submittedName>
</protein>
<reference evidence="3 4" key="1">
    <citation type="submission" date="2016-04" db="EMBL/GenBank/DDBJ databases">
        <title>A degradative enzymes factory behind the ericoid mycorrhizal symbiosis.</title>
        <authorList>
            <consortium name="DOE Joint Genome Institute"/>
            <person name="Martino E."/>
            <person name="Morin E."/>
            <person name="Grelet G."/>
            <person name="Kuo A."/>
            <person name="Kohler A."/>
            <person name="Daghino S."/>
            <person name="Barry K."/>
            <person name="Choi C."/>
            <person name="Cichocki N."/>
            <person name="Clum A."/>
            <person name="Copeland A."/>
            <person name="Hainaut M."/>
            <person name="Haridas S."/>
            <person name="Labutti K."/>
            <person name="Lindquist E."/>
            <person name="Lipzen A."/>
            <person name="Khouja H.-R."/>
            <person name="Murat C."/>
            <person name="Ohm R."/>
            <person name="Olson A."/>
            <person name="Spatafora J."/>
            <person name="Veneault-Fourrey C."/>
            <person name="Henrissat B."/>
            <person name="Grigoriev I."/>
            <person name="Martin F."/>
            <person name="Perotto S."/>
        </authorList>
    </citation>
    <scope>NUCLEOTIDE SEQUENCE [LARGE SCALE GENOMIC DNA]</scope>
    <source>
        <strain evidence="3 4">E</strain>
    </source>
</reference>
<keyword evidence="2" id="KW-0812">Transmembrane</keyword>
<evidence type="ECO:0000256" key="2">
    <source>
        <dbReference type="SAM" id="Phobius"/>
    </source>
</evidence>
<organism evidence="3 4">
    <name type="scientific">Hyaloscypha bicolor E</name>
    <dbReference type="NCBI Taxonomy" id="1095630"/>
    <lineage>
        <taxon>Eukaryota</taxon>
        <taxon>Fungi</taxon>
        <taxon>Dikarya</taxon>
        <taxon>Ascomycota</taxon>
        <taxon>Pezizomycotina</taxon>
        <taxon>Leotiomycetes</taxon>
        <taxon>Helotiales</taxon>
        <taxon>Hyaloscyphaceae</taxon>
        <taxon>Hyaloscypha</taxon>
        <taxon>Hyaloscypha bicolor</taxon>
    </lineage>
</organism>
<dbReference type="AlphaFoldDB" id="A0A2J6SNM3"/>
<dbReference type="Proteomes" id="UP000235371">
    <property type="component" value="Unassembled WGS sequence"/>
</dbReference>
<evidence type="ECO:0000313" key="4">
    <source>
        <dbReference type="Proteomes" id="UP000235371"/>
    </source>
</evidence>
<dbReference type="InParanoid" id="A0A2J6SNM3"/>
<keyword evidence="2" id="KW-1133">Transmembrane helix</keyword>
<feature type="transmembrane region" description="Helical" evidence="2">
    <location>
        <begin position="252"/>
        <end position="276"/>
    </location>
</feature>
<feature type="region of interest" description="Disordered" evidence="1">
    <location>
        <begin position="72"/>
        <end position="101"/>
    </location>
</feature>
<dbReference type="OrthoDB" id="5428040at2759"/>
<dbReference type="RefSeq" id="XP_024729247.1">
    <property type="nucleotide sequence ID" value="XM_024884131.1"/>
</dbReference>
<keyword evidence="2" id="KW-0472">Membrane</keyword>
<feature type="region of interest" description="Disordered" evidence="1">
    <location>
        <begin position="1"/>
        <end position="38"/>
    </location>
</feature>
<feature type="transmembrane region" description="Helical" evidence="2">
    <location>
        <begin position="134"/>
        <end position="159"/>
    </location>
</feature>
<keyword evidence="4" id="KW-1185">Reference proteome</keyword>
<evidence type="ECO:0000313" key="3">
    <source>
        <dbReference type="EMBL" id="PMD52343.1"/>
    </source>
</evidence>
<dbReference type="GeneID" id="36592208"/>
<name>A0A2J6SNM3_9HELO</name>
<accession>A0A2J6SNM3</accession>
<evidence type="ECO:0000256" key="1">
    <source>
        <dbReference type="SAM" id="MobiDB-lite"/>
    </source>
</evidence>
<dbReference type="EMBL" id="KZ613912">
    <property type="protein sequence ID" value="PMD52343.1"/>
    <property type="molecule type" value="Genomic_DNA"/>
</dbReference>
<sequence>MSGPTQDSGPAEEAPIFDSSAHPVPLRPSNERASSTDALTGVEYPCQAVLKRAPHDVFEVVPDLRARDTFDAEIPDESPHGRNESDNSSPGAAGGQTEHAQAVAGVEAAMKTLPPVAKTSAQQYVFSTWEKFGWLSSIFLVGGLVVLLAAIGFLAFLWFGNWSNHTWNNIATQNWFTRAVSLSALAVRNAVSLQAGVATSMLASVALEQMEVHILSAASISGMRNATSGPYFFTWSMLTAAWKRGNFRQRMLLPILAVVLTITTVLVQFTSTTLLADLSSSLIPSSSRNYTAATNFVYINGTDGFRYIPVVPRGTSWKIKAPFYPAFAEYHEDVADSTQQDGISDTGFTLRAFLPLQDQQARSNIRSYNGIATVLDSRVVCMPPNMTNHSLHLIKDTMALGGQVTAASNTTNLFFESGNGAESNQTWENRTPAQFKCVLPLALSPTSLQDWRLSICQPTTTTGYLANAFNSTSFFNSWSMYIVVNISKGGLIDWLSGVTPESGDQHSDLFGPGNRPLFFSNHNEWQDLLFTSNGSLRLSTTLCFTAFETADLAIEAIGNENRTEPIPEYDSEKQVYQYGRIRKQLGQPANLAPLFSESDSERGILQLKKRGSWLPGPGDYHFDGIASERTSFALDFANMFGPVQGVEQPVIGGIDSPCTAIIYGGQRDSGSWTGLTSFRADPSLTALVQEILQQGGTTTVQWSRSSGPV</sequence>
<proteinExistence type="predicted"/>
<gene>
    <name evidence="3" type="ORF">K444DRAFT_637516</name>
</gene>